<keyword evidence="4" id="KW-0804">Transcription</keyword>
<dbReference type="PATRIC" id="fig|1111454.3.peg.623"/>
<dbReference type="PANTHER" id="PTHR30419:SF8">
    <property type="entry name" value="NITROGEN ASSIMILATION TRANSCRIPTIONAL ACTIVATOR-RELATED"/>
    <property type="match status" value="1"/>
</dbReference>
<dbReference type="SUPFAM" id="SSF53850">
    <property type="entry name" value="Periplasmic binding protein-like II"/>
    <property type="match status" value="1"/>
</dbReference>
<dbReference type="OrthoDB" id="1624015at2"/>
<dbReference type="Gene3D" id="1.10.10.10">
    <property type="entry name" value="Winged helix-like DNA-binding domain superfamily/Winged helix DNA-binding domain"/>
    <property type="match status" value="1"/>
</dbReference>
<dbReference type="GO" id="GO:0003677">
    <property type="term" value="F:DNA binding"/>
    <property type="evidence" value="ECO:0007669"/>
    <property type="project" value="UniProtKB-KW"/>
</dbReference>
<dbReference type="STRING" id="1111454.HMPREF1250_0508"/>
<comment type="similarity">
    <text evidence="1">Belongs to the LysR transcriptional regulatory family.</text>
</comment>
<name>U7UQ94_9FIRM</name>
<dbReference type="RefSeq" id="WP_023053141.1">
    <property type="nucleotide sequence ID" value="NZ_AWXA01000009.1"/>
</dbReference>
<dbReference type="InterPro" id="IPR036388">
    <property type="entry name" value="WH-like_DNA-bd_sf"/>
</dbReference>
<proteinExistence type="inferred from homology"/>
<dbReference type="InterPro" id="IPR036390">
    <property type="entry name" value="WH_DNA-bd_sf"/>
</dbReference>
<dbReference type="SUPFAM" id="SSF46785">
    <property type="entry name" value="Winged helix' DNA-binding domain"/>
    <property type="match status" value="1"/>
</dbReference>
<gene>
    <name evidence="6" type="ORF">HMPREF1250_0508</name>
</gene>
<evidence type="ECO:0000256" key="3">
    <source>
        <dbReference type="ARBA" id="ARBA00023125"/>
    </source>
</evidence>
<dbReference type="FunFam" id="1.10.10.10:FF:000001">
    <property type="entry name" value="LysR family transcriptional regulator"/>
    <property type="match status" value="1"/>
</dbReference>
<dbReference type="GO" id="GO:0005829">
    <property type="term" value="C:cytosol"/>
    <property type="evidence" value="ECO:0007669"/>
    <property type="project" value="TreeGrafter"/>
</dbReference>
<dbReference type="Gene3D" id="3.40.190.290">
    <property type="match status" value="1"/>
</dbReference>
<dbReference type="Proteomes" id="UP000017090">
    <property type="component" value="Unassembled WGS sequence"/>
</dbReference>
<accession>U7UQ94</accession>
<dbReference type="eggNOG" id="COG0583">
    <property type="taxonomic scope" value="Bacteria"/>
</dbReference>
<dbReference type="PANTHER" id="PTHR30419">
    <property type="entry name" value="HTH-TYPE TRANSCRIPTIONAL REGULATOR YBHD"/>
    <property type="match status" value="1"/>
</dbReference>
<evidence type="ECO:0000256" key="4">
    <source>
        <dbReference type="ARBA" id="ARBA00023163"/>
    </source>
</evidence>
<reference evidence="6 7" key="1">
    <citation type="submission" date="2013-09" db="EMBL/GenBank/DDBJ databases">
        <authorList>
            <person name="Durkin A.S."/>
            <person name="Haft D.R."/>
            <person name="McCorrison J."/>
            <person name="Torralba M."/>
            <person name="Gillis M."/>
            <person name="Haft D.H."/>
            <person name="Methe B."/>
            <person name="Sutton G."/>
            <person name="Nelson K.E."/>
        </authorList>
    </citation>
    <scope>NUCLEOTIDE SEQUENCE [LARGE SCALE GENOMIC DNA]</scope>
    <source>
        <strain evidence="6 7">BV3C16-1</strain>
    </source>
</reference>
<keyword evidence="2" id="KW-0805">Transcription regulation</keyword>
<evidence type="ECO:0000256" key="2">
    <source>
        <dbReference type="ARBA" id="ARBA00023015"/>
    </source>
</evidence>
<dbReference type="GO" id="GO:0003700">
    <property type="term" value="F:DNA-binding transcription factor activity"/>
    <property type="evidence" value="ECO:0007669"/>
    <property type="project" value="InterPro"/>
</dbReference>
<evidence type="ECO:0000313" key="7">
    <source>
        <dbReference type="Proteomes" id="UP000017090"/>
    </source>
</evidence>
<evidence type="ECO:0000313" key="6">
    <source>
        <dbReference type="EMBL" id="ERT61490.1"/>
    </source>
</evidence>
<dbReference type="InterPro" id="IPR000847">
    <property type="entry name" value="LysR_HTH_N"/>
</dbReference>
<dbReference type="InterPro" id="IPR005119">
    <property type="entry name" value="LysR_subst-bd"/>
</dbReference>
<keyword evidence="7" id="KW-1185">Reference proteome</keyword>
<dbReference type="Pfam" id="PF00126">
    <property type="entry name" value="HTH_1"/>
    <property type="match status" value="1"/>
</dbReference>
<dbReference type="EMBL" id="AWXA01000009">
    <property type="protein sequence ID" value="ERT61490.1"/>
    <property type="molecule type" value="Genomic_DNA"/>
</dbReference>
<keyword evidence="3" id="KW-0238">DNA-binding</keyword>
<dbReference type="PROSITE" id="PS50931">
    <property type="entry name" value="HTH_LYSR"/>
    <property type="match status" value="1"/>
</dbReference>
<comment type="caution">
    <text evidence="6">The sequence shown here is derived from an EMBL/GenBank/DDBJ whole genome shotgun (WGS) entry which is preliminary data.</text>
</comment>
<evidence type="ECO:0000256" key="1">
    <source>
        <dbReference type="ARBA" id="ARBA00009437"/>
    </source>
</evidence>
<dbReference type="InterPro" id="IPR050950">
    <property type="entry name" value="HTH-type_LysR_regulators"/>
</dbReference>
<organism evidence="6 7">
    <name type="scientific">Megasphaera vaginalis</name>
    <name type="common">ex Srinivasan et al. 2021</name>
    <dbReference type="NCBI Taxonomy" id="1111454"/>
    <lineage>
        <taxon>Bacteria</taxon>
        <taxon>Bacillati</taxon>
        <taxon>Bacillota</taxon>
        <taxon>Negativicutes</taxon>
        <taxon>Veillonellales</taxon>
        <taxon>Veillonellaceae</taxon>
        <taxon>Megasphaera</taxon>
    </lineage>
</organism>
<evidence type="ECO:0000259" key="5">
    <source>
        <dbReference type="PROSITE" id="PS50931"/>
    </source>
</evidence>
<protein>
    <submittedName>
        <fullName evidence="6">LysR substrate-binding domain protein</fullName>
    </submittedName>
</protein>
<dbReference type="Pfam" id="PF03466">
    <property type="entry name" value="LysR_substrate"/>
    <property type="match status" value="1"/>
</dbReference>
<feature type="domain" description="HTH lysR-type" evidence="5">
    <location>
        <begin position="1"/>
        <end position="58"/>
    </location>
</feature>
<dbReference type="PRINTS" id="PR00039">
    <property type="entry name" value="HTHLYSR"/>
</dbReference>
<dbReference type="AlphaFoldDB" id="U7UQ94"/>
<sequence length="302" mass="34684">MDLFQLTYFIEVAHKKSFTKASKSLHISQPSISKGIKALEENWNVRLFDRNGKNVELTEMGIYLLPKAEALIKEFSQLNEDLKAPSLLNSGKLAVGIPPMVGSSFISPFIHYFTTAYPDIELEIKEVGSQEVISAIDDGVIQAGFVALPITTETPYEFFIFNKECLEVVLWKDHELAKKNQLTLQEIKEEPLVYYPKTFSLNPFIRSFYQELMTDPKIVCQSSNWDFLVEMVRTKLGIALLPETICRRIPDGDVIHIPLTDPQIPWTLAMIWKSKGYLSHPTRTWVQSFKEFFNKRPSRSCR</sequence>